<name>A0A1V1NT89_9BACT</name>
<dbReference type="AlphaFoldDB" id="A0A1V1NT89"/>
<organism evidence="3 4">
    <name type="scientific">Candidatus Magnetoglobus multicellularis str. Araruama</name>
    <dbReference type="NCBI Taxonomy" id="890399"/>
    <lineage>
        <taxon>Bacteria</taxon>
        <taxon>Pseudomonadati</taxon>
        <taxon>Thermodesulfobacteriota</taxon>
        <taxon>Desulfobacteria</taxon>
        <taxon>Desulfobacterales</taxon>
        <taxon>Desulfobacteraceae</taxon>
        <taxon>Candidatus Magnetoglobus</taxon>
    </lineage>
</organism>
<feature type="chain" id="PRO_5010707383" description="Secreted protein" evidence="2">
    <location>
        <begin position="26"/>
        <end position="116"/>
    </location>
</feature>
<feature type="signal peptide" evidence="2">
    <location>
        <begin position="1"/>
        <end position="25"/>
    </location>
</feature>
<evidence type="ECO:0000256" key="2">
    <source>
        <dbReference type="SAM" id="SignalP"/>
    </source>
</evidence>
<comment type="caution">
    <text evidence="3">The sequence shown here is derived from an EMBL/GenBank/DDBJ whole genome shotgun (WGS) entry which is preliminary data.</text>
</comment>
<reference evidence="4" key="1">
    <citation type="submission" date="2012-11" db="EMBL/GenBank/DDBJ databases">
        <authorList>
            <person name="Lucero-Rivera Y.E."/>
            <person name="Tovar-Ramirez D."/>
        </authorList>
    </citation>
    <scope>NUCLEOTIDE SEQUENCE [LARGE SCALE GENOMIC DNA]</scope>
    <source>
        <strain evidence="4">Araruama</strain>
    </source>
</reference>
<proteinExistence type="predicted"/>
<sequence length="116" mass="13273">MQTIIRLLLPLAGMLLLVLSTQALSENDKPICFRHKETNNIVRPCQTFKSENDAYTRIFCMDAENKTMQPFNPNMDLWEQIEGDICNPPKSPKPEEDVPRGMKSPSIHLFPGCRAR</sequence>
<keyword evidence="2" id="KW-0732">Signal</keyword>
<evidence type="ECO:0000256" key="1">
    <source>
        <dbReference type="SAM" id="MobiDB-lite"/>
    </source>
</evidence>
<gene>
    <name evidence="3" type="ORF">OMM_13683</name>
</gene>
<accession>A0A1V1NT89</accession>
<dbReference type="Proteomes" id="UP000189670">
    <property type="component" value="Unassembled WGS sequence"/>
</dbReference>
<evidence type="ECO:0000313" key="3">
    <source>
        <dbReference type="EMBL" id="ETR65810.1"/>
    </source>
</evidence>
<evidence type="ECO:0000313" key="4">
    <source>
        <dbReference type="Proteomes" id="UP000189670"/>
    </source>
</evidence>
<protein>
    <recommendedName>
        <fullName evidence="5">Secreted protein</fullName>
    </recommendedName>
</protein>
<evidence type="ECO:0008006" key="5">
    <source>
        <dbReference type="Google" id="ProtNLM"/>
    </source>
</evidence>
<dbReference type="EMBL" id="ATBP01002483">
    <property type="protein sequence ID" value="ETR65810.1"/>
    <property type="molecule type" value="Genomic_DNA"/>
</dbReference>
<feature type="region of interest" description="Disordered" evidence="1">
    <location>
        <begin position="82"/>
        <end position="116"/>
    </location>
</feature>